<dbReference type="RefSeq" id="WP_265046507.1">
    <property type="nucleotide sequence ID" value="NZ_CP100390.1"/>
</dbReference>
<keyword evidence="1" id="KW-0812">Transmembrane</keyword>
<dbReference type="SUPFAM" id="SSF69593">
    <property type="entry name" value="Glycerol-3-phosphate (1)-acyltransferase"/>
    <property type="match status" value="1"/>
</dbReference>
<accession>A0ABY6MYV7</accession>
<organism evidence="3 4">
    <name type="scientific">Alkalimarinus alittae</name>
    <dbReference type="NCBI Taxonomy" id="2961619"/>
    <lineage>
        <taxon>Bacteria</taxon>
        <taxon>Pseudomonadati</taxon>
        <taxon>Pseudomonadota</taxon>
        <taxon>Gammaproteobacteria</taxon>
        <taxon>Alteromonadales</taxon>
        <taxon>Alteromonadaceae</taxon>
        <taxon>Alkalimarinus</taxon>
    </lineage>
</organism>
<dbReference type="PANTHER" id="PTHR10983:SF16">
    <property type="entry name" value="LYSOCARDIOLIPIN ACYLTRANSFERASE 1"/>
    <property type="match status" value="1"/>
</dbReference>
<gene>
    <name evidence="3" type="ORF">NKI27_13175</name>
</gene>
<dbReference type="InterPro" id="IPR002123">
    <property type="entry name" value="Plipid/glycerol_acylTrfase"/>
</dbReference>
<evidence type="ECO:0000259" key="2">
    <source>
        <dbReference type="SMART" id="SM00563"/>
    </source>
</evidence>
<protein>
    <submittedName>
        <fullName evidence="3">Acyltransferase</fullName>
    </submittedName>
</protein>
<keyword evidence="3" id="KW-0012">Acyltransferase</keyword>
<name>A0ABY6MYV7_9ALTE</name>
<feature type="transmembrane region" description="Helical" evidence="1">
    <location>
        <begin position="6"/>
        <end position="31"/>
    </location>
</feature>
<dbReference type="Proteomes" id="UP001163739">
    <property type="component" value="Chromosome"/>
</dbReference>
<dbReference type="CDD" id="cd07990">
    <property type="entry name" value="LPLAT_LCLAT1-like"/>
    <property type="match status" value="1"/>
</dbReference>
<feature type="domain" description="Phospholipid/glycerol acyltransferase" evidence="2">
    <location>
        <begin position="89"/>
        <end position="231"/>
    </location>
</feature>
<keyword evidence="4" id="KW-1185">Reference proteome</keyword>
<evidence type="ECO:0000256" key="1">
    <source>
        <dbReference type="SAM" id="Phobius"/>
    </source>
</evidence>
<dbReference type="PANTHER" id="PTHR10983">
    <property type="entry name" value="1-ACYLGLYCEROL-3-PHOSPHATE ACYLTRANSFERASE-RELATED"/>
    <property type="match status" value="1"/>
</dbReference>
<keyword evidence="3" id="KW-0808">Transferase</keyword>
<evidence type="ECO:0000313" key="4">
    <source>
        <dbReference type="Proteomes" id="UP001163739"/>
    </source>
</evidence>
<reference evidence="3" key="1">
    <citation type="submission" date="2022-06" db="EMBL/GenBank/DDBJ databases">
        <title>Alkalimarinus sp. nov., isolated from gut of a Alitta virens.</title>
        <authorList>
            <person name="Yang A.I."/>
            <person name="Shin N.-R."/>
        </authorList>
    </citation>
    <scope>NUCLEOTIDE SEQUENCE</scope>
    <source>
        <strain evidence="3">A2M4</strain>
    </source>
</reference>
<sequence>MFNFLPAPLIGVLCSLFLAVNTIVLCTAVYIPTIIKIIIPLKFVQVFCTKAIIMISELWISINSGWMKLFQRTEWDVEGLDGLSHQGWYMVTSNHQSWVDIFALQHIFNRRIPFLKFFIKKELIWVPFIGVAWWAMDFPFMKRYSKEFLEKHPEMRGKDVETTRKACEKFRYTPVSVINFAEGTRFTEQKRDRQASPYKNLLKPKVGGTALVLDAMGDCISTLLDITIVYPDGIPGFWDFMCGKVKRVSIRINKIEIPQELRVRNNDESDRQRLNIKEWVDDLWVSKDQYISDFNQPK</sequence>
<keyword evidence="1" id="KW-1133">Transmembrane helix</keyword>
<proteinExistence type="predicted"/>
<evidence type="ECO:0000313" key="3">
    <source>
        <dbReference type="EMBL" id="UZE95015.1"/>
    </source>
</evidence>
<dbReference type="GO" id="GO:0016746">
    <property type="term" value="F:acyltransferase activity"/>
    <property type="evidence" value="ECO:0007669"/>
    <property type="project" value="UniProtKB-KW"/>
</dbReference>
<dbReference type="NCBIfam" id="NF010621">
    <property type="entry name" value="PRK14014.1"/>
    <property type="match status" value="1"/>
</dbReference>
<dbReference type="SMART" id="SM00563">
    <property type="entry name" value="PlsC"/>
    <property type="match status" value="1"/>
</dbReference>
<dbReference type="Pfam" id="PF01553">
    <property type="entry name" value="Acyltransferase"/>
    <property type="match status" value="1"/>
</dbReference>
<keyword evidence="1" id="KW-0472">Membrane</keyword>
<dbReference type="EMBL" id="CP100390">
    <property type="protein sequence ID" value="UZE95015.1"/>
    <property type="molecule type" value="Genomic_DNA"/>
</dbReference>